<evidence type="ECO:0000259" key="1">
    <source>
        <dbReference type="Pfam" id="PF00668"/>
    </source>
</evidence>
<dbReference type="GO" id="GO:0003824">
    <property type="term" value="F:catalytic activity"/>
    <property type="evidence" value="ECO:0007669"/>
    <property type="project" value="InterPro"/>
</dbReference>
<dbReference type="Pfam" id="PF00668">
    <property type="entry name" value="Condensation"/>
    <property type="match status" value="1"/>
</dbReference>
<dbReference type="RefSeq" id="WP_243389889.1">
    <property type="nucleotide sequence ID" value="NZ_FYEH01000010.1"/>
</dbReference>
<dbReference type="Proteomes" id="UP000197065">
    <property type="component" value="Unassembled WGS sequence"/>
</dbReference>
<dbReference type="EMBL" id="FYEH01000010">
    <property type="protein sequence ID" value="SNB73383.1"/>
    <property type="molecule type" value="Genomic_DNA"/>
</dbReference>
<dbReference type="SUPFAM" id="SSF52777">
    <property type="entry name" value="CoA-dependent acyltransferases"/>
    <property type="match status" value="2"/>
</dbReference>
<accession>A0A212RM16</accession>
<gene>
    <name evidence="2" type="ORF">SAMN07250955_110124</name>
</gene>
<evidence type="ECO:0000313" key="3">
    <source>
        <dbReference type="Proteomes" id="UP000197065"/>
    </source>
</evidence>
<name>A0A212RM16_9PROT</name>
<reference evidence="2 3" key="1">
    <citation type="submission" date="2017-06" db="EMBL/GenBank/DDBJ databases">
        <authorList>
            <person name="Kim H.J."/>
            <person name="Triplett B.A."/>
        </authorList>
    </citation>
    <scope>NUCLEOTIDE SEQUENCE [LARGE SCALE GENOMIC DNA]</scope>
    <source>
        <strain evidence="2 3">B29T1</strain>
    </source>
</reference>
<keyword evidence="3" id="KW-1185">Reference proteome</keyword>
<dbReference type="Gene3D" id="3.30.559.30">
    <property type="entry name" value="Nonribosomal peptide synthetase, condensation domain"/>
    <property type="match status" value="1"/>
</dbReference>
<dbReference type="InterPro" id="IPR023213">
    <property type="entry name" value="CAT-like_dom_sf"/>
</dbReference>
<feature type="domain" description="Condensation" evidence="1">
    <location>
        <begin position="51"/>
        <end position="491"/>
    </location>
</feature>
<dbReference type="AlphaFoldDB" id="A0A212RM16"/>
<feature type="non-terminal residue" evidence="2">
    <location>
        <position position="533"/>
    </location>
</feature>
<dbReference type="CDD" id="cd19531">
    <property type="entry name" value="LCL_NRPS-like"/>
    <property type="match status" value="1"/>
</dbReference>
<protein>
    <submittedName>
        <fullName evidence="2">HxxPF-repeated domain-containing protein</fullName>
    </submittedName>
</protein>
<dbReference type="PANTHER" id="PTHR45398:SF1">
    <property type="entry name" value="ENZYME, PUTATIVE (JCVI)-RELATED"/>
    <property type="match status" value="1"/>
</dbReference>
<dbReference type="Gene3D" id="3.30.559.10">
    <property type="entry name" value="Chloramphenicol acetyltransferase-like domain"/>
    <property type="match status" value="1"/>
</dbReference>
<proteinExistence type="predicted"/>
<evidence type="ECO:0000313" key="2">
    <source>
        <dbReference type="EMBL" id="SNB73383.1"/>
    </source>
</evidence>
<sequence>MSAFADRLAALAERYAAATTLQRRHLLTRFEQAEVAFDDLPIPRADRSRPLPASDAQRRLWFLWRLDPTSPAYTVSGGLRLEGRLDTAALEGAFAGALRRHEVLRTRFREDQDGSLLQIVDAAAGLDFVVHDLAGRPKDEAQGELTLLTRAMVEQPFDLEAGPLLRLALIRLGPEEHVLLMALHHIVCDAWSLDVLTRDVSAGYAALASGRADDQPAPPLQFADWASWQSLRTEAGIDDAAIESIRAELRQAPSSINLPSDIARPASGNALAVRLGLDFPATLGVRVREVASERGLTAHAVLLAAFAVFLSRSSGQADIRIGLPVANRGRAVVQGVVGPFVNTVALRFHIDLRTSFADLLEVAASTSRAALARQDLPFERIAEGLASAGEAPFEAMFGHQRTPLAPSFPGLVVRPLANPPETAKFDVVLGIEESEDGTLEGALILSAARFSPEAGQRLADRFTSLLTTLLASPGAAIGDASMLSVADRDALGMGCVWLSGLFVGLADRVSSVASAFPSRVAIDDGGVEVSYGA</sequence>
<organism evidence="2 3">
    <name type="scientific">Arboricoccus pini</name>
    <dbReference type="NCBI Taxonomy" id="1963835"/>
    <lineage>
        <taxon>Bacteria</taxon>
        <taxon>Pseudomonadati</taxon>
        <taxon>Pseudomonadota</taxon>
        <taxon>Alphaproteobacteria</taxon>
        <taxon>Geminicoccales</taxon>
        <taxon>Geminicoccaceae</taxon>
        <taxon>Arboricoccus</taxon>
    </lineage>
</organism>
<dbReference type="PANTHER" id="PTHR45398">
    <property type="match status" value="1"/>
</dbReference>
<dbReference type="InterPro" id="IPR001242">
    <property type="entry name" value="Condensation_dom"/>
</dbReference>